<gene>
    <name evidence="3" type="ORF">IFO71_20225</name>
</gene>
<name>A0AAW3ZUU3_9GAMM</name>
<dbReference type="Proteomes" id="UP000613768">
    <property type="component" value="Unassembled WGS sequence"/>
</dbReference>
<feature type="signal peptide" evidence="1">
    <location>
        <begin position="1"/>
        <end position="29"/>
    </location>
</feature>
<sequence length="477" mass="51926">MLSSRSAPRRRPAFALRIFALCAIGYASHAVSDAKREPWASSYQPPASLPVLIRGADLLTGTGERLEDHDVLVREGKIAAIGQDLEFDGAEVVEAKGRILTPGLIDVHSHLGVYPSPEVEAHQDGNELSDPVTAGVWAEHAVWPQDPGFETALAGGVTTLQILPGSANLIGGRGVTLKNVPATSYQAMKFPAAPQGLKMACGENPKRFYGSKGQAPTTRMGNLAGYRQAFADAVAYRQEWDSYASKQAAFDGRKDKKKEDPPTPPKRDLRLDTLVAAMKGEVKVHVHCYRSDEMVNMLDLSREFGFKISTFHHGVEFYKLSEQLAEEGICGALWADWWGFKMEAYDGIQENIALADRPANSCAVVHSDSEEGIQRLNQEAAKAMASGQRAGLHIAPERAIRWITANPAKSLGIDDRTGSIEVGKMADLVLWNGNPFSVTGKADLIWIDGALAFDRQRGDLAPRSDFLLGQPTREVLQ</sequence>
<dbReference type="RefSeq" id="WP_192031503.1">
    <property type="nucleotide sequence ID" value="NZ_JACYTR010000081.1"/>
</dbReference>
<dbReference type="InterPro" id="IPR011059">
    <property type="entry name" value="Metal-dep_hydrolase_composite"/>
</dbReference>
<accession>A0AAW3ZUU3</accession>
<dbReference type="SUPFAM" id="SSF51338">
    <property type="entry name" value="Composite domain of metallo-dependent hydrolases"/>
    <property type="match status" value="1"/>
</dbReference>
<dbReference type="GO" id="GO:0016810">
    <property type="term" value="F:hydrolase activity, acting on carbon-nitrogen (but not peptide) bonds"/>
    <property type="evidence" value="ECO:0007669"/>
    <property type="project" value="InterPro"/>
</dbReference>
<dbReference type="EMBL" id="JACYTR010000081">
    <property type="protein sequence ID" value="MBD8528082.1"/>
    <property type="molecule type" value="Genomic_DNA"/>
</dbReference>
<organism evidence="3 4">
    <name type="scientific">Pseudomarimonas arenosa</name>
    <dbReference type="NCBI Taxonomy" id="2774145"/>
    <lineage>
        <taxon>Bacteria</taxon>
        <taxon>Pseudomonadati</taxon>
        <taxon>Pseudomonadota</taxon>
        <taxon>Gammaproteobacteria</taxon>
        <taxon>Lysobacterales</taxon>
        <taxon>Lysobacteraceae</taxon>
        <taxon>Pseudomarimonas</taxon>
    </lineage>
</organism>
<protein>
    <submittedName>
        <fullName evidence="3">Amidohydrolase</fullName>
    </submittedName>
</protein>
<dbReference type="CDD" id="cd01309">
    <property type="entry name" value="Met_dep_hydrolase_C"/>
    <property type="match status" value="1"/>
</dbReference>
<feature type="chain" id="PRO_5043655110" evidence="1">
    <location>
        <begin position="30"/>
        <end position="477"/>
    </location>
</feature>
<proteinExistence type="predicted"/>
<evidence type="ECO:0000256" key="1">
    <source>
        <dbReference type="SAM" id="SignalP"/>
    </source>
</evidence>
<evidence type="ECO:0000313" key="3">
    <source>
        <dbReference type="EMBL" id="MBD8528082.1"/>
    </source>
</evidence>
<dbReference type="SUPFAM" id="SSF51556">
    <property type="entry name" value="Metallo-dependent hydrolases"/>
    <property type="match status" value="1"/>
</dbReference>
<dbReference type="InterPro" id="IPR051781">
    <property type="entry name" value="Metallo-dep_Hydrolase"/>
</dbReference>
<keyword evidence="1" id="KW-0732">Signal</keyword>
<comment type="caution">
    <text evidence="3">The sequence shown here is derived from an EMBL/GenBank/DDBJ whole genome shotgun (WGS) entry which is preliminary data.</text>
</comment>
<dbReference type="PANTHER" id="PTHR43135:SF3">
    <property type="entry name" value="ALPHA-D-RIBOSE 1-METHYLPHOSPHONATE 5-TRIPHOSPHATE DIPHOSPHATASE"/>
    <property type="match status" value="1"/>
</dbReference>
<feature type="domain" description="Amidohydrolase-related" evidence="2">
    <location>
        <begin position="386"/>
        <end position="438"/>
    </location>
</feature>
<dbReference type="InterPro" id="IPR032466">
    <property type="entry name" value="Metal_Hydrolase"/>
</dbReference>
<dbReference type="Gene3D" id="2.30.40.10">
    <property type="entry name" value="Urease, subunit C, domain 1"/>
    <property type="match status" value="1"/>
</dbReference>
<dbReference type="AlphaFoldDB" id="A0AAW3ZUU3"/>
<evidence type="ECO:0000313" key="4">
    <source>
        <dbReference type="Proteomes" id="UP000613768"/>
    </source>
</evidence>
<reference evidence="3 4" key="1">
    <citation type="submission" date="2020-09" db="EMBL/GenBank/DDBJ databases">
        <title>Pseudoxanthomonas sp. CAU 1598 isolated from sand of Yaerae Beach.</title>
        <authorList>
            <person name="Kim W."/>
        </authorList>
    </citation>
    <scope>NUCLEOTIDE SEQUENCE [LARGE SCALE GENOMIC DNA]</scope>
    <source>
        <strain evidence="3 4">CAU 1598</strain>
    </source>
</reference>
<evidence type="ECO:0000259" key="2">
    <source>
        <dbReference type="Pfam" id="PF01979"/>
    </source>
</evidence>
<dbReference type="Pfam" id="PF01979">
    <property type="entry name" value="Amidohydro_1"/>
    <property type="match status" value="1"/>
</dbReference>
<dbReference type="PANTHER" id="PTHR43135">
    <property type="entry name" value="ALPHA-D-RIBOSE 1-METHYLPHOSPHONATE 5-TRIPHOSPHATE DIPHOSPHATASE"/>
    <property type="match status" value="1"/>
</dbReference>
<dbReference type="Gene3D" id="3.20.20.140">
    <property type="entry name" value="Metal-dependent hydrolases"/>
    <property type="match status" value="1"/>
</dbReference>
<dbReference type="InterPro" id="IPR006680">
    <property type="entry name" value="Amidohydro-rel"/>
</dbReference>
<keyword evidence="4" id="KW-1185">Reference proteome</keyword>